<dbReference type="PROSITE" id="PS00022">
    <property type="entry name" value="EGF_1"/>
    <property type="match status" value="1"/>
</dbReference>
<dbReference type="GO" id="GO:0007417">
    <property type="term" value="P:central nervous system development"/>
    <property type="evidence" value="ECO:0007669"/>
    <property type="project" value="TreeGrafter"/>
</dbReference>
<keyword evidence="5 17" id="KW-0732">Signal</keyword>
<keyword evidence="9" id="KW-0325">Glycoprotein</keyword>
<dbReference type="InterPro" id="IPR000742">
    <property type="entry name" value="EGF"/>
</dbReference>
<dbReference type="SMART" id="SM00032">
    <property type="entry name" value="CCP"/>
    <property type="match status" value="1"/>
</dbReference>
<evidence type="ECO:0000256" key="2">
    <source>
        <dbReference type="ARBA" id="ARBA00006838"/>
    </source>
</evidence>
<dbReference type="FunFam" id="2.10.70.10:FF:000003">
    <property type="entry name" value="Versican core protein"/>
    <property type="match status" value="1"/>
</dbReference>
<keyword evidence="13" id="KW-0245">EGF-like domain</keyword>
<dbReference type="GO" id="GO:0010001">
    <property type="term" value="P:glial cell differentiation"/>
    <property type="evidence" value="ECO:0007669"/>
    <property type="project" value="TreeGrafter"/>
</dbReference>
<feature type="domain" description="Link" evidence="22">
    <location>
        <begin position="155"/>
        <end position="250"/>
    </location>
</feature>
<dbReference type="GO" id="GO:0045202">
    <property type="term" value="C:synapse"/>
    <property type="evidence" value="ECO:0007669"/>
    <property type="project" value="TreeGrafter"/>
</dbReference>
<evidence type="ECO:0000256" key="9">
    <source>
        <dbReference type="ARBA" id="ARBA00023180"/>
    </source>
</evidence>
<dbReference type="PROSITE" id="PS00615">
    <property type="entry name" value="C_TYPE_LECTIN_1"/>
    <property type="match status" value="1"/>
</dbReference>
<dbReference type="GO" id="GO:0002052">
    <property type="term" value="P:positive regulation of neuroblast proliferation"/>
    <property type="evidence" value="ECO:0007669"/>
    <property type="project" value="TreeGrafter"/>
</dbReference>
<dbReference type="GO" id="GO:0005615">
    <property type="term" value="C:extracellular space"/>
    <property type="evidence" value="ECO:0007669"/>
    <property type="project" value="TreeGrafter"/>
</dbReference>
<dbReference type="CDD" id="cd03520">
    <property type="entry name" value="Link_domain_CSPGs_modules_2_4"/>
    <property type="match status" value="1"/>
</dbReference>
<evidence type="ECO:0000256" key="13">
    <source>
        <dbReference type="PROSITE-ProRule" id="PRU00076"/>
    </source>
</evidence>
<reference evidence="23 24" key="1">
    <citation type="submission" date="2024-04" db="EMBL/GenBank/DDBJ databases">
        <authorList>
            <person name="Waldvogel A.-M."/>
            <person name="Schoenle A."/>
        </authorList>
    </citation>
    <scope>NUCLEOTIDE SEQUENCE [LARGE SCALE GENOMIC DNA]</scope>
</reference>
<feature type="chain" id="PRO_5043864382" description="Brevican core protein" evidence="17">
    <location>
        <begin position="24"/>
        <end position="1350"/>
    </location>
</feature>
<evidence type="ECO:0000256" key="7">
    <source>
        <dbReference type="ARBA" id="ARBA00022974"/>
    </source>
</evidence>
<evidence type="ECO:0000256" key="5">
    <source>
        <dbReference type="ARBA" id="ARBA00022729"/>
    </source>
</evidence>
<dbReference type="FunFam" id="3.10.100.10:FF:000002">
    <property type="entry name" value="Hyaluronan proteoglycan link protein 1"/>
    <property type="match status" value="1"/>
</dbReference>
<dbReference type="InterPro" id="IPR003599">
    <property type="entry name" value="Ig_sub"/>
</dbReference>
<dbReference type="PROSITE" id="PS50963">
    <property type="entry name" value="LINK_2"/>
    <property type="match status" value="2"/>
</dbReference>
<feature type="disulfide bond" evidence="14">
    <location>
        <begin position="1254"/>
        <end position="1297"/>
    </location>
</feature>
<feature type="signal peptide" evidence="17">
    <location>
        <begin position="1"/>
        <end position="23"/>
    </location>
</feature>
<dbReference type="InterPro" id="IPR018378">
    <property type="entry name" value="C-type_lectin_CS"/>
</dbReference>
<dbReference type="InterPro" id="IPR013106">
    <property type="entry name" value="Ig_V-set"/>
</dbReference>
<dbReference type="SMART" id="SM00409">
    <property type="entry name" value="IG"/>
    <property type="match status" value="1"/>
</dbReference>
<feature type="compositionally biased region" description="Acidic residues" evidence="16">
    <location>
        <begin position="462"/>
        <end position="475"/>
    </location>
</feature>
<comment type="similarity">
    <text evidence="2">Belongs to the aggrecan/versican proteoglycan family.</text>
</comment>
<evidence type="ECO:0000256" key="11">
    <source>
        <dbReference type="ARBA" id="ARBA00023319"/>
    </source>
</evidence>
<evidence type="ECO:0000256" key="1">
    <source>
        <dbReference type="ARBA" id="ARBA00004498"/>
    </source>
</evidence>
<dbReference type="SMART" id="SM00034">
    <property type="entry name" value="CLECT"/>
    <property type="match status" value="1"/>
</dbReference>
<dbReference type="InterPro" id="IPR001304">
    <property type="entry name" value="C-type_lectin-like"/>
</dbReference>
<dbReference type="FunFam" id="3.10.100.10:FF:000011">
    <property type="entry name" value="Aggrecan core protein"/>
    <property type="match status" value="1"/>
</dbReference>
<feature type="disulfide bond" evidence="13">
    <location>
        <begin position="1106"/>
        <end position="1115"/>
    </location>
</feature>
<sequence>MTRGNRNVETLSLLCALWRLSLAFPALTLPPFESSTHLQVKIPDSDVIVSSLGSSVALPCLMSLSTGPSSIEPRVKWSVVSGGREQQIVVARGDRVKVSEAFKDRAELLNYSSSTEDLTLRLSDLRSSDSGHYRCEVQHGLEDASDLVQLQVKGVVFHYRDAMGRYAFSFPQAQKACEAIGAEVASPDHLLAAYHDGYEQCDAGWLADQSVRYPIQMPREGCYGDMDGLPGVRNYGTMDPSSLYDVYCFIDHMHGEVFAETIPQQLSFPLARALCSELGAELASTAQLYLAWSEGMDRCSPGWLSDASVRYPIITPRERCGGSQPGVKTVYRFSNQTGFPEPSRLHDVYCFRGNGFSPTASAIHSTTAESEDIGESVVILTEKDQELQLHGTEQVEREAMSFLETFSLFSAPVKQKTPPRANKTESSHNITTKDANDLSNATSADIADQFLDEEDTATILEENEPTEPAEMEEEMQTNSTEVDSSEDPTEEDMMEEANTTTMPTMHQEQSLVNGTEAEVRIEANTTTLPTIHQEESTVDPIEKVMMEETNATTLPIMHHEESEVGSIEKMMMEETNATTLPIMHHEESEVDSIEKVMMEETNATTLPIMHHVESEVSSIEKVMMEETNATTLPIMHHEESTVDSIERVMMEETNATTLPIMHHEESEVGSIEEVMMEEANTTTLPIMHKEESEVGRIEEIMMEKANTTTLPIMHQKSNGEDLSLLTEAPEEEDMLAEPTQAVTSSTEDLRAWISQDGSGDESQEIDTDAATLTVLADFPTSAPIPSDRPRETPTQQTVLNLTTSPLTEMIRQNESVESEEAAMVQSEEIKLITTHSENLLESSLSFGTTETPEVSYSSMKPDYREYLVSVTDAFQEASGQEPETVIAYLDEPKPTVEDGITPTSEDDLASLEDENAILEDVEKTGNSTIDEDNEVPQENITASPTFESLATEDFLVVTDEELLEMPTNDIDYPTSSSNDSHIIHWSTTTRAQNPEYNRNPSTLENNSAKTTTARPYWTRRTPWTTASPKVNRETSSPQTVTVHIPPVDSGRADHTFSLTPPPSLHVLPVERAAIGGTGKISDGCLNDPCLNGGTCTEQNGRIKCLCLPSYGGDLCQTDLELCEVGWDKFQGSCYRHFGRRLSWEVAEQHCRMMGAHLVSIMSPEEQGFINSLKVKDFYKEYQWTGLNDKAIEDDFRWSDGSPLLYENWYRGQPDSYFLSGEDCVVMVWHDSGRWSDVPCNYHLAYTCKKGTSSCGPPPRVRNASIFGKVKPRYPTNAAVRYHCAEGFQQRLNPLVRCQSGGKWERPQIHCIPENGSLTQFHSETPTDNRNLAAIEDEWRWNKSTIFCSYE</sequence>
<dbReference type="Pfam" id="PF00059">
    <property type="entry name" value="Lectin_C"/>
    <property type="match status" value="1"/>
</dbReference>
<feature type="domain" description="Sushi" evidence="21">
    <location>
        <begin position="1252"/>
        <end position="1312"/>
    </location>
</feature>
<evidence type="ECO:0000259" key="20">
    <source>
        <dbReference type="PROSITE" id="PS50835"/>
    </source>
</evidence>
<feature type="region of interest" description="Disordered" evidence="16">
    <location>
        <begin position="462"/>
        <end position="494"/>
    </location>
</feature>
<feature type="domain" description="Link" evidence="22">
    <location>
        <begin position="253"/>
        <end position="352"/>
    </location>
</feature>
<evidence type="ECO:0000256" key="16">
    <source>
        <dbReference type="SAM" id="MobiDB-lite"/>
    </source>
</evidence>
<evidence type="ECO:0000313" key="24">
    <source>
        <dbReference type="Proteomes" id="UP001497482"/>
    </source>
</evidence>
<evidence type="ECO:0000256" key="12">
    <source>
        <dbReference type="ARBA" id="ARBA00044100"/>
    </source>
</evidence>
<dbReference type="InterPro" id="IPR016186">
    <property type="entry name" value="C-type_lectin-like/link_sf"/>
</dbReference>
<name>A0AAV2KBK5_KNICA</name>
<dbReference type="Gene3D" id="2.10.25.10">
    <property type="entry name" value="Laminin"/>
    <property type="match status" value="1"/>
</dbReference>
<evidence type="ECO:0000313" key="23">
    <source>
        <dbReference type="EMBL" id="CAL1584844.1"/>
    </source>
</evidence>
<dbReference type="GO" id="GO:0072534">
    <property type="term" value="C:perineuronal net"/>
    <property type="evidence" value="ECO:0007669"/>
    <property type="project" value="TreeGrafter"/>
</dbReference>
<feature type="disulfide bond" evidence="14">
    <location>
        <begin position="1283"/>
        <end position="1310"/>
    </location>
</feature>
<dbReference type="CDD" id="cd00033">
    <property type="entry name" value="CCP"/>
    <property type="match status" value="1"/>
</dbReference>
<evidence type="ECO:0000259" key="19">
    <source>
        <dbReference type="PROSITE" id="PS50041"/>
    </source>
</evidence>
<dbReference type="FunFam" id="3.10.100.10:FF:000003">
    <property type="entry name" value="Versican core protein"/>
    <property type="match status" value="1"/>
</dbReference>
<dbReference type="Gene3D" id="3.10.100.10">
    <property type="entry name" value="Mannose-Binding Protein A, subunit A"/>
    <property type="match status" value="3"/>
</dbReference>
<dbReference type="SMART" id="SM00406">
    <property type="entry name" value="IGv"/>
    <property type="match status" value="1"/>
</dbReference>
<evidence type="ECO:0000259" key="22">
    <source>
        <dbReference type="PROSITE" id="PS50963"/>
    </source>
</evidence>
<dbReference type="Gene3D" id="2.60.40.10">
    <property type="entry name" value="Immunoglobulins"/>
    <property type="match status" value="1"/>
</dbReference>
<feature type="domain" description="C-type lectin" evidence="19">
    <location>
        <begin position="1129"/>
        <end position="1248"/>
    </location>
</feature>
<keyword evidence="24" id="KW-1185">Reference proteome</keyword>
<dbReference type="InterPro" id="IPR036179">
    <property type="entry name" value="Ig-like_dom_sf"/>
</dbReference>
<dbReference type="SUPFAM" id="SSF57535">
    <property type="entry name" value="Complement control module/SCR domain"/>
    <property type="match status" value="1"/>
</dbReference>
<dbReference type="GO" id="GO:0005540">
    <property type="term" value="F:hyaluronic acid binding"/>
    <property type="evidence" value="ECO:0007669"/>
    <property type="project" value="UniProtKB-KW"/>
</dbReference>
<accession>A0AAV2KBK5</accession>
<dbReference type="SUPFAM" id="SSF56436">
    <property type="entry name" value="C-type lectin-like"/>
    <property type="match status" value="3"/>
</dbReference>
<gene>
    <name evidence="23" type="ORF">KC01_LOCUS15112</name>
</gene>
<protein>
    <recommendedName>
        <fullName evidence="12">Brevican core protein</fullName>
    </recommendedName>
</protein>
<dbReference type="InterPro" id="IPR007110">
    <property type="entry name" value="Ig-like_dom"/>
</dbReference>
<dbReference type="Pfam" id="PF00193">
    <property type="entry name" value="Xlink"/>
    <property type="match status" value="2"/>
</dbReference>
<dbReference type="InterPro" id="IPR000436">
    <property type="entry name" value="Sushi_SCR_CCP_dom"/>
</dbReference>
<dbReference type="Pfam" id="PF00084">
    <property type="entry name" value="Sushi"/>
    <property type="match status" value="1"/>
</dbReference>
<dbReference type="InterPro" id="IPR016187">
    <property type="entry name" value="CTDL_fold"/>
</dbReference>
<evidence type="ECO:0000256" key="14">
    <source>
        <dbReference type="PROSITE-ProRule" id="PRU00302"/>
    </source>
</evidence>
<comment type="caution">
    <text evidence="13">Lacks conserved residue(s) required for the propagation of feature annotation.</text>
</comment>
<dbReference type="PROSITE" id="PS01241">
    <property type="entry name" value="LINK_1"/>
    <property type="match status" value="2"/>
</dbReference>
<keyword evidence="8 13" id="KW-1015">Disulfide bond</keyword>
<keyword evidence="6" id="KW-0677">Repeat</keyword>
<keyword evidence="7" id="KW-0654">Proteoglycan</keyword>
<dbReference type="InterPro" id="IPR035976">
    <property type="entry name" value="Sushi/SCR/CCP_sf"/>
</dbReference>
<dbReference type="PRINTS" id="PR01265">
    <property type="entry name" value="LINKMODULE"/>
</dbReference>
<comment type="subcellular location">
    <subcellularLocation>
        <location evidence="1">Secreted</location>
        <location evidence="1">Extracellular space</location>
        <location evidence="1">Extracellular matrix</location>
    </subcellularLocation>
</comment>
<dbReference type="Gene3D" id="2.10.70.10">
    <property type="entry name" value="Complement Module, domain 1"/>
    <property type="match status" value="1"/>
</dbReference>
<dbReference type="Proteomes" id="UP001497482">
    <property type="component" value="Chromosome 16"/>
</dbReference>
<organism evidence="23 24">
    <name type="scientific">Knipowitschia caucasica</name>
    <name type="common">Caucasian dwarf goby</name>
    <name type="synonym">Pomatoschistus caucasicus</name>
    <dbReference type="NCBI Taxonomy" id="637954"/>
    <lineage>
        <taxon>Eukaryota</taxon>
        <taxon>Metazoa</taxon>
        <taxon>Chordata</taxon>
        <taxon>Craniata</taxon>
        <taxon>Vertebrata</taxon>
        <taxon>Euteleostomi</taxon>
        <taxon>Actinopterygii</taxon>
        <taxon>Neopterygii</taxon>
        <taxon>Teleostei</taxon>
        <taxon>Neoteleostei</taxon>
        <taxon>Acanthomorphata</taxon>
        <taxon>Gobiaria</taxon>
        <taxon>Gobiiformes</taxon>
        <taxon>Gobioidei</taxon>
        <taxon>Gobiidae</taxon>
        <taxon>Gobiinae</taxon>
        <taxon>Knipowitschia</taxon>
    </lineage>
</organism>
<keyword evidence="14" id="KW-0768">Sushi</keyword>
<evidence type="ECO:0000259" key="18">
    <source>
        <dbReference type="PROSITE" id="PS50026"/>
    </source>
</evidence>
<proteinExistence type="inferred from homology"/>
<evidence type="ECO:0000259" key="21">
    <source>
        <dbReference type="PROSITE" id="PS50923"/>
    </source>
</evidence>
<keyword evidence="4" id="KW-0272">Extracellular matrix</keyword>
<feature type="disulfide bond" evidence="15">
    <location>
        <begin position="201"/>
        <end position="222"/>
    </location>
</feature>
<keyword evidence="10" id="KW-0373">Hyaluronic acid</keyword>
<dbReference type="PROSITE" id="PS50923">
    <property type="entry name" value="SUSHI"/>
    <property type="match status" value="1"/>
</dbReference>
<dbReference type="CDD" id="cd00054">
    <property type="entry name" value="EGF_CA"/>
    <property type="match status" value="1"/>
</dbReference>
<keyword evidence="3" id="KW-0964">Secreted</keyword>
<evidence type="ECO:0000256" key="15">
    <source>
        <dbReference type="PROSITE-ProRule" id="PRU00323"/>
    </source>
</evidence>
<dbReference type="PROSITE" id="PS50026">
    <property type="entry name" value="EGF_3"/>
    <property type="match status" value="1"/>
</dbReference>
<feature type="region of interest" description="Disordered" evidence="16">
    <location>
        <begin position="413"/>
        <end position="441"/>
    </location>
</feature>
<feature type="compositionally biased region" description="Polar residues" evidence="16">
    <location>
        <begin position="427"/>
        <end position="441"/>
    </location>
</feature>
<evidence type="ECO:0000256" key="10">
    <source>
        <dbReference type="ARBA" id="ARBA00023290"/>
    </source>
</evidence>
<dbReference type="PROSITE" id="PS00290">
    <property type="entry name" value="IG_MHC"/>
    <property type="match status" value="1"/>
</dbReference>
<evidence type="ECO:0000256" key="3">
    <source>
        <dbReference type="ARBA" id="ARBA00022525"/>
    </source>
</evidence>
<feature type="domain" description="Ig-like" evidence="20">
    <location>
        <begin position="43"/>
        <end position="151"/>
    </location>
</feature>
<feature type="domain" description="EGF-like" evidence="18">
    <location>
        <begin position="1080"/>
        <end position="1116"/>
    </location>
</feature>
<dbReference type="InterPro" id="IPR000538">
    <property type="entry name" value="Link_dom"/>
</dbReference>
<dbReference type="SUPFAM" id="SSF48726">
    <property type="entry name" value="Immunoglobulin"/>
    <property type="match status" value="1"/>
</dbReference>
<dbReference type="InterPro" id="IPR003006">
    <property type="entry name" value="Ig/MHC_CS"/>
</dbReference>
<dbReference type="InterPro" id="IPR013783">
    <property type="entry name" value="Ig-like_fold"/>
</dbReference>
<dbReference type="GO" id="GO:0007155">
    <property type="term" value="P:cell adhesion"/>
    <property type="evidence" value="ECO:0007669"/>
    <property type="project" value="InterPro"/>
</dbReference>
<feature type="disulfide bond" evidence="15">
    <location>
        <begin position="299"/>
        <end position="320"/>
    </location>
</feature>
<dbReference type="PROSITE" id="PS50041">
    <property type="entry name" value="C_TYPE_LECTIN_2"/>
    <property type="match status" value="1"/>
</dbReference>
<dbReference type="SMART" id="SM00445">
    <property type="entry name" value="LINK"/>
    <property type="match status" value="2"/>
</dbReference>
<dbReference type="GO" id="GO:0001501">
    <property type="term" value="P:skeletal system development"/>
    <property type="evidence" value="ECO:0007669"/>
    <property type="project" value="TreeGrafter"/>
</dbReference>
<evidence type="ECO:0000256" key="8">
    <source>
        <dbReference type="ARBA" id="ARBA00023157"/>
    </source>
</evidence>
<keyword evidence="11" id="KW-0393">Immunoglobulin domain</keyword>
<dbReference type="EMBL" id="OZ035838">
    <property type="protein sequence ID" value="CAL1584844.1"/>
    <property type="molecule type" value="Genomic_DNA"/>
</dbReference>
<dbReference type="PANTHER" id="PTHR22804:SF41">
    <property type="entry name" value="BREVICAN CORE PROTEIN"/>
    <property type="match status" value="1"/>
</dbReference>
<dbReference type="InterPro" id="IPR050691">
    <property type="entry name" value="Hyaluronan_bind_Proteoglycan"/>
</dbReference>
<dbReference type="PANTHER" id="PTHR22804">
    <property type="entry name" value="AGGRECAN/VERSICAN PROTEOGLYCAN"/>
    <property type="match status" value="1"/>
</dbReference>
<feature type="compositionally biased region" description="Acidic residues" evidence="16">
    <location>
        <begin position="483"/>
        <end position="494"/>
    </location>
</feature>
<evidence type="ECO:0000256" key="4">
    <source>
        <dbReference type="ARBA" id="ARBA00022530"/>
    </source>
</evidence>
<evidence type="ECO:0000256" key="17">
    <source>
        <dbReference type="SAM" id="SignalP"/>
    </source>
</evidence>
<dbReference type="Pfam" id="PF07686">
    <property type="entry name" value="V-set"/>
    <property type="match status" value="1"/>
</dbReference>
<dbReference type="CDD" id="cd03517">
    <property type="entry name" value="Link_domain_CSPGs_modules_1_3"/>
    <property type="match status" value="1"/>
</dbReference>
<evidence type="ECO:0000256" key="6">
    <source>
        <dbReference type="ARBA" id="ARBA00022737"/>
    </source>
</evidence>
<dbReference type="PROSITE" id="PS50835">
    <property type="entry name" value="IG_LIKE"/>
    <property type="match status" value="1"/>
</dbReference>